<dbReference type="Pfam" id="PF21365">
    <property type="entry name" value="Glyco_hydro_31_3rd"/>
    <property type="match status" value="1"/>
</dbReference>
<dbReference type="Pfam" id="PF01055">
    <property type="entry name" value="Glyco_hydro_31_2nd"/>
    <property type="match status" value="1"/>
</dbReference>
<dbReference type="CDD" id="cd14752">
    <property type="entry name" value="GH31_N"/>
    <property type="match status" value="1"/>
</dbReference>
<dbReference type="SUPFAM" id="SSF51011">
    <property type="entry name" value="Glycosyl hydrolase domain"/>
    <property type="match status" value="1"/>
</dbReference>
<dbReference type="InterPro" id="IPR051816">
    <property type="entry name" value="Glycosyl_Hydrolase_31"/>
</dbReference>
<dbReference type="InterPro" id="IPR000322">
    <property type="entry name" value="Glyco_hydro_31_TIM"/>
</dbReference>
<keyword evidence="6" id="KW-1185">Reference proteome</keyword>
<evidence type="ECO:0000256" key="1">
    <source>
        <dbReference type="ARBA" id="ARBA00007806"/>
    </source>
</evidence>
<gene>
    <name evidence="5" type="ORF">EV664_101623</name>
</gene>
<dbReference type="EMBL" id="SNWD01000001">
    <property type="protein sequence ID" value="TDN87044.1"/>
    <property type="molecule type" value="Genomic_DNA"/>
</dbReference>
<evidence type="ECO:0000313" key="6">
    <source>
        <dbReference type="Proteomes" id="UP000295493"/>
    </source>
</evidence>
<dbReference type="GO" id="GO:0005975">
    <property type="term" value="P:carbohydrate metabolic process"/>
    <property type="evidence" value="ECO:0007669"/>
    <property type="project" value="InterPro"/>
</dbReference>
<feature type="domain" description="Glycoside hydrolase family 31 TIM barrel" evidence="3">
    <location>
        <begin position="251"/>
        <end position="589"/>
    </location>
</feature>
<feature type="domain" description="Glycosyl hydrolase family 31 C-terminal" evidence="4">
    <location>
        <begin position="598"/>
        <end position="682"/>
    </location>
</feature>
<name>A0A4R6G0P1_9SPHN</name>
<organism evidence="5 6">
    <name type="scientific">Stakelama pacifica</name>
    <dbReference type="NCBI Taxonomy" id="517720"/>
    <lineage>
        <taxon>Bacteria</taxon>
        <taxon>Pseudomonadati</taxon>
        <taxon>Pseudomonadota</taxon>
        <taxon>Alphaproteobacteria</taxon>
        <taxon>Sphingomonadales</taxon>
        <taxon>Sphingomonadaceae</taxon>
        <taxon>Stakelama</taxon>
    </lineage>
</organism>
<dbReference type="Gene3D" id="3.20.20.80">
    <property type="entry name" value="Glycosidases"/>
    <property type="match status" value="1"/>
</dbReference>
<dbReference type="Gene3D" id="2.60.40.1180">
    <property type="entry name" value="Golgi alpha-mannosidase II"/>
    <property type="match status" value="1"/>
</dbReference>
<dbReference type="CDD" id="cd06591">
    <property type="entry name" value="GH31_xylosidase_XylS"/>
    <property type="match status" value="1"/>
</dbReference>
<proteinExistence type="inferred from homology"/>
<dbReference type="AlphaFoldDB" id="A0A4R6G0P1"/>
<dbReference type="InterPro" id="IPR048395">
    <property type="entry name" value="Glyco_hydro_31_C"/>
</dbReference>
<evidence type="ECO:0000259" key="3">
    <source>
        <dbReference type="Pfam" id="PF01055"/>
    </source>
</evidence>
<dbReference type="InterPro" id="IPR017853">
    <property type="entry name" value="GH"/>
</dbReference>
<keyword evidence="2 5" id="KW-0378">Hydrolase</keyword>
<dbReference type="GO" id="GO:0004553">
    <property type="term" value="F:hydrolase activity, hydrolyzing O-glycosyl compounds"/>
    <property type="evidence" value="ECO:0007669"/>
    <property type="project" value="InterPro"/>
</dbReference>
<dbReference type="SUPFAM" id="SSF74650">
    <property type="entry name" value="Galactose mutarotase-like"/>
    <property type="match status" value="1"/>
</dbReference>
<dbReference type="PANTHER" id="PTHR43863:SF2">
    <property type="entry name" value="MALTASE-GLUCOAMYLASE"/>
    <property type="match status" value="1"/>
</dbReference>
<keyword evidence="2" id="KW-0326">Glycosidase</keyword>
<dbReference type="Gene3D" id="2.60.40.1760">
    <property type="entry name" value="glycosyl hydrolase (family 31)"/>
    <property type="match status" value="1"/>
</dbReference>
<accession>A0A4R6G0P1</accession>
<evidence type="ECO:0000256" key="2">
    <source>
        <dbReference type="RuleBase" id="RU361185"/>
    </source>
</evidence>
<protein>
    <submittedName>
        <fullName evidence="5">Alpha-D-xyloside xylohydrolase</fullName>
    </submittedName>
</protein>
<dbReference type="Proteomes" id="UP000295493">
    <property type="component" value="Unassembled WGS sequence"/>
</dbReference>
<dbReference type="InterPro" id="IPR013780">
    <property type="entry name" value="Glyco_hydro_b"/>
</dbReference>
<evidence type="ECO:0000259" key="4">
    <source>
        <dbReference type="Pfam" id="PF21365"/>
    </source>
</evidence>
<dbReference type="PANTHER" id="PTHR43863">
    <property type="entry name" value="HYDROLASE, PUTATIVE (AFU_ORTHOLOGUE AFUA_1G03140)-RELATED"/>
    <property type="match status" value="1"/>
</dbReference>
<reference evidence="5 6" key="1">
    <citation type="submission" date="2019-03" db="EMBL/GenBank/DDBJ databases">
        <title>Genomic Encyclopedia of Type Strains, Phase IV (KMG-IV): sequencing the most valuable type-strain genomes for metagenomic binning, comparative biology and taxonomic classification.</title>
        <authorList>
            <person name="Goeker M."/>
        </authorList>
    </citation>
    <scope>NUCLEOTIDE SEQUENCE [LARGE SCALE GENOMIC DNA]</scope>
    <source>
        <strain evidence="5 6">DSM 25059</strain>
    </source>
</reference>
<comment type="similarity">
    <text evidence="1 2">Belongs to the glycosyl hydrolase 31 family.</text>
</comment>
<dbReference type="SUPFAM" id="SSF51445">
    <property type="entry name" value="(Trans)glycosidases"/>
    <property type="match status" value="1"/>
</dbReference>
<dbReference type="InterPro" id="IPR011013">
    <property type="entry name" value="Gal_mutarotase_sf_dom"/>
</dbReference>
<comment type="caution">
    <text evidence="5">The sequence shown here is derived from an EMBL/GenBank/DDBJ whole genome shotgun (WGS) entry which is preliminary data.</text>
</comment>
<evidence type="ECO:0000313" key="5">
    <source>
        <dbReference type="EMBL" id="TDN87044.1"/>
    </source>
</evidence>
<sequence length="691" mass="77307">MTHAGDEDLDTLVLETHAVSWRYNGDWLRVEAHGRDGLRLRASPFPDRGDAAGALLDEPADISDPIVTRDGATARITNGRITAEVDLQGRVRFLNASGHVLLEEKWRQRDTISKFWTVGTDEVRTISALGLAGREFRVIEGVDVAQITVRFEAKSGERLYGMGQYQQPDLDLAGCSLELAQRNSQASVPFVVSNHGYGFLWNMPAVGDAHFAANGAVWTARAAHEIDYWITAADTPAEILRSYARVTGTVPIMPEFALGLWQSKLRYRTQEELLSVARDYHARGIPLAVIVADFFHWPVQGDWRFDPREWPDPAAMTAELKAMGTELLVSIWPTVDHRSENYPALVEKGYLVRAGRGLDVQQEFLGNTRFIDVTNPGARAFLWDTAKRNYRDKGVALFWLDEAEPEYSAYDFDNYRYHSGSVLSVGNAYPLHYAQAFYDGLSAEGETKIVSLIRCAWAGSQRYGALVWSGDIHSSFEAMRNQLSAGLNMGLAGIPWWTTDIGGFHGGHVDDPAFHELMIRWFQWAVFTPILRMHGHRDPITPPAEPFRDGVAQCDTGAGNELWSFGEAVFETLRGYADLRERLRPYVASLMRAAHEHGDPLMRPMFYDYPGDPRCWTLDDQYMFGPDLLVAPITAAGVRERSVYLPDGVWRDAWTGERFANGGDIAFAAPVARIPVFVRDGATVAEAFLRN</sequence>
<dbReference type="GO" id="GO:0030246">
    <property type="term" value="F:carbohydrate binding"/>
    <property type="evidence" value="ECO:0007669"/>
    <property type="project" value="InterPro"/>
</dbReference>